<dbReference type="EMBL" id="FPBF01000004">
    <property type="protein sequence ID" value="SFT97473.1"/>
    <property type="molecule type" value="Genomic_DNA"/>
</dbReference>
<dbReference type="AlphaFoldDB" id="A0A1I7CDJ6"/>
<evidence type="ECO:0000313" key="1">
    <source>
        <dbReference type="EMBL" id="SFT97473.1"/>
    </source>
</evidence>
<reference evidence="2" key="1">
    <citation type="submission" date="2016-10" db="EMBL/GenBank/DDBJ databases">
        <authorList>
            <person name="Varghese N."/>
            <person name="Submissions S."/>
        </authorList>
    </citation>
    <scope>NUCLEOTIDE SEQUENCE [LARGE SCALE GENOMIC DNA]</scope>
    <source>
        <strain evidence="2">DSM 23445</strain>
    </source>
</reference>
<keyword evidence="2" id="KW-1185">Reference proteome</keyword>
<proteinExistence type="predicted"/>
<dbReference type="STRING" id="305507.SAMN04489724_3087"/>
<sequence length="50" mass="5678">MLLINGEGIGIFPIIVWNFDNFRFGRFINLTHVTEKKPGLVDLVASIITF</sequence>
<accession>A0A1I7CDJ6</accession>
<protein>
    <submittedName>
        <fullName evidence="1">Uncharacterized protein</fullName>
    </submittedName>
</protein>
<dbReference type="Proteomes" id="UP000199673">
    <property type="component" value="Unassembled WGS sequence"/>
</dbReference>
<gene>
    <name evidence="1" type="ORF">SAMN04489724_3087</name>
</gene>
<organism evidence="1 2">
    <name type="scientific">Algoriphagus locisalis</name>
    <dbReference type="NCBI Taxonomy" id="305507"/>
    <lineage>
        <taxon>Bacteria</taxon>
        <taxon>Pseudomonadati</taxon>
        <taxon>Bacteroidota</taxon>
        <taxon>Cytophagia</taxon>
        <taxon>Cytophagales</taxon>
        <taxon>Cyclobacteriaceae</taxon>
        <taxon>Algoriphagus</taxon>
    </lineage>
</organism>
<name>A0A1I7CDJ6_9BACT</name>
<evidence type="ECO:0000313" key="2">
    <source>
        <dbReference type="Proteomes" id="UP000199673"/>
    </source>
</evidence>